<dbReference type="GO" id="GO:0006281">
    <property type="term" value="P:DNA repair"/>
    <property type="evidence" value="ECO:0007669"/>
    <property type="project" value="InterPro"/>
</dbReference>
<evidence type="ECO:0000313" key="2">
    <source>
        <dbReference type="Proteomes" id="UP000468668"/>
    </source>
</evidence>
<dbReference type="SUPFAM" id="SSF103084">
    <property type="entry name" value="Holliday junction resolvase RusA"/>
    <property type="match status" value="1"/>
</dbReference>
<dbReference type="Gene3D" id="3.30.1330.70">
    <property type="entry name" value="Holliday junction resolvase RusA"/>
    <property type="match status" value="1"/>
</dbReference>
<dbReference type="GeneID" id="98658674"/>
<dbReference type="InterPro" id="IPR008822">
    <property type="entry name" value="Endonuclease_RusA-like"/>
</dbReference>
<keyword evidence="2" id="KW-1185">Reference proteome</keyword>
<dbReference type="RefSeq" id="WP_158050309.1">
    <property type="nucleotide sequence ID" value="NZ_WAJR01000032.1"/>
</dbReference>
<dbReference type="OrthoDB" id="2087700at2"/>
<dbReference type="EMBL" id="WAJR01000032">
    <property type="protein sequence ID" value="KAB1636651.1"/>
    <property type="molecule type" value="Genomic_DNA"/>
</dbReference>
<protein>
    <submittedName>
        <fullName evidence="1">RusA family crossover junction endodeoxyribonuclease</fullName>
    </submittedName>
</protein>
<dbReference type="Proteomes" id="UP000468668">
    <property type="component" value="Unassembled WGS sequence"/>
</dbReference>
<sequence>MRQRFEIPGKLPSLNDYVDACRRNPYVGNKAKQRTQDEVMLAIKAARLKPMRAPVSVSFEWVEPDMRRDKDNISSAKKYILDALVESGVISNDNWKWIAGNLPDSYKVNKQNPRVIVTLEGEPR</sequence>
<evidence type="ECO:0000313" key="1">
    <source>
        <dbReference type="EMBL" id="KAB1636651.1"/>
    </source>
</evidence>
<dbReference type="InterPro" id="IPR036614">
    <property type="entry name" value="RusA-like_sf"/>
</dbReference>
<dbReference type="AlphaFoldDB" id="A0A6N6NJA4"/>
<accession>A0A6N6NJA4</accession>
<dbReference type="GO" id="GO:0006310">
    <property type="term" value="P:DNA recombination"/>
    <property type="evidence" value="ECO:0007669"/>
    <property type="project" value="InterPro"/>
</dbReference>
<name>A0A6N6NJA4_9ACTN</name>
<dbReference type="Pfam" id="PF05866">
    <property type="entry name" value="RusA"/>
    <property type="match status" value="1"/>
</dbReference>
<proteinExistence type="predicted"/>
<gene>
    <name evidence="1" type="ORF">F8C90_09645</name>
</gene>
<comment type="caution">
    <text evidence="1">The sequence shown here is derived from an EMBL/GenBank/DDBJ whole genome shotgun (WGS) entry which is preliminary data.</text>
</comment>
<reference evidence="1 2" key="1">
    <citation type="submission" date="2019-09" db="EMBL/GenBank/DDBJ databases">
        <title>Whole genome shotgun sequencing (WGS) of Ellagibacter isourolithinifaciens DSM 104140(T) and Adlercreutzia muris DSM 29508(T).</title>
        <authorList>
            <person name="Stoll D.A."/>
            <person name="Danylec N."/>
            <person name="Huch M."/>
        </authorList>
    </citation>
    <scope>NUCLEOTIDE SEQUENCE [LARGE SCALE GENOMIC DNA]</scope>
    <source>
        <strain evidence="1 2">DSM 104140</strain>
    </source>
</reference>
<dbReference type="GO" id="GO:0000287">
    <property type="term" value="F:magnesium ion binding"/>
    <property type="evidence" value="ECO:0007669"/>
    <property type="project" value="InterPro"/>
</dbReference>
<organism evidence="1 2">
    <name type="scientific">Ellagibacter isourolithinifaciens</name>
    <dbReference type="NCBI Taxonomy" id="2137581"/>
    <lineage>
        <taxon>Bacteria</taxon>
        <taxon>Bacillati</taxon>
        <taxon>Actinomycetota</taxon>
        <taxon>Coriobacteriia</taxon>
        <taxon>Eggerthellales</taxon>
        <taxon>Eggerthellaceae</taxon>
        <taxon>Ellagibacter</taxon>
    </lineage>
</organism>